<dbReference type="AlphaFoldDB" id="A0A7J7K7U4"/>
<feature type="region of interest" description="Disordered" evidence="1">
    <location>
        <begin position="1"/>
        <end position="43"/>
    </location>
</feature>
<feature type="compositionally biased region" description="Polar residues" evidence="1">
    <location>
        <begin position="1"/>
        <end position="30"/>
    </location>
</feature>
<comment type="caution">
    <text evidence="3">The sequence shown here is derived from an EMBL/GenBank/DDBJ whole genome shotgun (WGS) entry which is preliminary data.</text>
</comment>
<evidence type="ECO:0000313" key="2">
    <source>
        <dbReference type="EMBL" id="KAF6017300.1"/>
    </source>
</evidence>
<reference evidence="3 4" key="1">
    <citation type="submission" date="2019-09" db="EMBL/GenBank/DDBJ databases">
        <authorList>
            <person name="Raiko M."/>
            <person name="Komissarov A."/>
            <person name="Rhodes A."/>
            <person name="Kliver S."/>
            <person name="Lim-Fong G."/>
            <person name="Kwan J."/>
            <person name="O'Brien S.J."/>
            <person name="Lopez J.V."/>
        </authorList>
    </citation>
    <scope>NUCLEOTIDE SEQUENCE [LARGE SCALE GENOMIC DNA]</scope>
    <source>
        <strain evidence="3">Kwan_BN1</strain>
    </source>
</reference>
<dbReference type="EMBL" id="VXIV02001258">
    <property type="protein sequence ID" value="KAF6033698.1"/>
    <property type="molecule type" value="Genomic_DNA"/>
</dbReference>
<protein>
    <submittedName>
        <fullName evidence="3">Uncharacterized protein</fullName>
    </submittedName>
</protein>
<accession>A0A7J7K7U4</accession>
<gene>
    <name evidence="3" type="ORF">EB796_008000</name>
    <name evidence="2" type="ORF">EB796_024367</name>
</gene>
<organism evidence="3 4">
    <name type="scientific">Bugula neritina</name>
    <name type="common">Brown bryozoan</name>
    <name type="synonym">Sertularia neritina</name>
    <dbReference type="NCBI Taxonomy" id="10212"/>
    <lineage>
        <taxon>Eukaryota</taxon>
        <taxon>Metazoa</taxon>
        <taxon>Spiralia</taxon>
        <taxon>Lophotrochozoa</taxon>
        <taxon>Bryozoa</taxon>
        <taxon>Gymnolaemata</taxon>
        <taxon>Cheilostomatida</taxon>
        <taxon>Flustrina</taxon>
        <taxon>Buguloidea</taxon>
        <taxon>Bugulidae</taxon>
        <taxon>Bugula</taxon>
    </lineage>
</organism>
<reference evidence="3 4" key="2">
    <citation type="submission" date="2020-06" db="EMBL/GenBank/DDBJ databases">
        <title>Draft genome of Bugula neritina, a colonial animal packing powerful symbionts and potential medicines.</title>
        <authorList>
            <person name="Rayko M."/>
        </authorList>
    </citation>
    <scope>NUCLEOTIDE SEQUENCE [LARGE SCALE GENOMIC DNA]</scope>
    <source>
        <strain evidence="3">Kwan_BN1</strain>
    </source>
</reference>
<evidence type="ECO:0000256" key="1">
    <source>
        <dbReference type="SAM" id="MobiDB-lite"/>
    </source>
</evidence>
<sequence length="69" mass="7302">MQQLAQSQPSPTTITIATQSQLENEPGTGNDSDDGSPEWYQSHPAGTKLINACLADISALPKPLLTPLL</sequence>
<keyword evidence="4" id="KW-1185">Reference proteome</keyword>
<evidence type="ECO:0000313" key="4">
    <source>
        <dbReference type="Proteomes" id="UP000593567"/>
    </source>
</evidence>
<evidence type="ECO:0000313" key="3">
    <source>
        <dbReference type="EMBL" id="KAF6033698.1"/>
    </source>
</evidence>
<name>A0A7J7K7U4_BUGNE</name>
<dbReference type="EMBL" id="VXIV02003414">
    <property type="protein sequence ID" value="KAF6017300.1"/>
    <property type="molecule type" value="Genomic_DNA"/>
</dbReference>
<dbReference type="Proteomes" id="UP000593567">
    <property type="component" value="Unassembled WGS sequence"/>
</dbReference>
<proteinExistence type="predicted"/>